<dbReference type="AlphaFoldDB" id="A0AA36GAL8"/>
<comment type="caution">
    <text evidence="3">The sequence shown here is derived from an EMBL/GenBank/DDBJ whole genome shotgun (WGS) entry which is preliminary data.</text>
</comment>
<sequence>MWALLGLVLLIPLLGCAKKKPPPPPKTTTVKKAVVFGQSKMAPAPGPPPEKKEEEKKEEEKKEEEKKEEEKKEEKKEEEKKEEEKKEPEKKEAEKKEEKKADAEPEKKEEEQKPPEAPPKDNPNMVENPVVSFVTDSFPTDPNAEAEKEQKEAEEKAKEEEEKKKKAADKKEGGDDSKKEEKKAEEPPKKEEKEPDKNSEKGKSPGGKSKRETASSKEKDKKKEESQRKSAKKSKAEGTSKKVPWITVTGRFACFPFFGGSDRRMSSTLSPKMSRKIEESFPSPASKKIKEEHSDEGEAGSEGQADLENGPTYSDGDLVPISYLQQHLQPMIDYVPSTKKGAHSAKGFKKVAAEYFKTQKGIDDPEKWGKCMDHYLRIALRHSNLSIGQCCDVLHNYMQRGDTVRQYPDWPKRPLNLVRTYAKNNGIKLGFLTGMNETIAAMNIDSVGRDAATSEVLAATLNYVEELKEFRRLHHDLSKEQLEFIQKTLSQYEKAVKKEEPKGTPVKKKSSPKPKPLFETPFAAFCHGSRDLYIDLEPEKRLKKLTKKFNKLSDAELDLYQRLAA</sequence>
<feature type="region of interest" description="Disordered" evidence="1">
    <location>
        <begin position="15"/>
        <end position="242"/>
    </location>
</feature>
<accession>A0AA36GAL8</accession>
<feature type="chain" id="PRO_5041219648" evidence="2">
    <location>
        <begin position="18"/>
        <end position="565"/>
    </location>
</feature>
<name>A0AA36GAL8_9BILA</name>
<feature type="compositionally biased region" description="Basic and acidic residues" evidence="1">
    <location>
        <begin position="145"/>
        <end position="240"/>
    </location>
</feature>
<feature type="region of interest" description="Disordered" evidence="1">
    <location>
        <begin position="257"/>
        <end position="312"/>
    </location>
</feature>
<feature type="non-terminal residue" evidence="3">
    <location>
        <position position="1"/>
    </location>
</feature>
<evidence type="ECO:0000313" key="4">
    <source>
        <dbReference type="Proteomes" id="UP001177023"/>
    </source>
</evidence>
<protein>
    <submittedName>
        <fullName evidence="3">Uncharacterized protein</fullName>
    </submittedName>
</protein>
<keyword evidence="2" id="KW-0732">Signal</keyword>
<feature type="region of interest" description="Disordered" evidence="1">
    <location>
        <begin position="496"/>
        <end position="515"/>
    </location>
</feature>
<feature type="signal peptide" evidence="2">
    <location>
        <begin position="1"/>
        <end position="17"/>
    </location>
</feature>
<keyword evidence="4" id="KW-1185">Reference proteome</keyword>
<evidence type="ECO:0000313" key="3">
    <source>
        <dbReference type="EMBL" id="CAJ0586459.1"/>
    </source>
</evidence>
<reference evidence="3" key="1">
    <citation type="submission" date="2023-06" db="EMBL/GenBank/DDBJ databases">
        <authorList>
            <person name="Delattre M."/>
        </authorList>
    </citation>
    <scope>NUCLEOTIDE SEQUENCE</scope>
    <source>
        <strain evidence="3">AF72</strain>
    </source>
</reference>
<feature type="compositionally biased region" description="Basic and acidic residues" evidence="1">
    <location>
        <begin position="49"/>
        <end position="114"/>
    </location>
</feature>
<evidence type="ECO:0000256" key="1">
    <source>
        <dbReference type="SAM" id="MobiDB-lite"/>
    </source>
</evidence>
<gene>
    <name evidence="3" type="ORF">MSPICULIGERA_LOCUS24464</name>
</gene>
<dbReference type="Proteomes" id="UP001177023">
    <property type="component" value="Unassembled WGS sequence"/>
</dbReference>
<evidence type="ECO:0000256" key="2">
    <source>
        <dbReference type="SAM" id="SignalP"/>
    </source>
</evidence>
<proteinExistence type="predicted"/>
<organism evidence="3 4">
    <name type="scientific">Mesorhabditis spiculigera</name>
    <dbReference type="NCBI Taxonomy" id="96644"/>
    <lineage>
        <taxon>Eukaryota</taxon>
        <taxon>Metazoa</taxon>
        <taxon>Ecdysozoa</taxon>
        <taxon>Nematoda</taxon>
        <taxon>Chromadorea</taxon>
        <taxon>Rhabditida</taxon>
        <taxon>Rhabditina</taxon>
        <taxon>Rhabditomorpha</taxon>
        <taxon>Rhabditoidea</taxon>
        <taxon>Rhabditidae</taxon>
        <taxon>Mesorhabditinae</taxon>
        <taxon>Mesorhabditis</taxon>
    </lineage>
</organism>
<dbReference type="EMBL" id="CATQJA010002708">
    <property type="protein sequence ID" value="CAJ0586459.1"/>
    <property type="molecule type" value="Genomic_DNA"/>
</dbReference>